<proteinExistence type="inferred from homology"/>
<organism evidence="3 4">
    <name type="scientific">Trapa incisa</name>
    <dbReference type="NCBI Taxonomy" id="236973"/>
    <lineage>
        <taxon>Eukaryota</taxon>
        <taxon>Viridiplantae</taxon>
        <taxon>Streptophyta</taxon>
        <taxon>Embryophyta</taxon>
        <taxon>Tracheophyta</taxon>
        <taxon>Spermatophyta</taxon>
        <taxon>Magnoliopsida</taxon>
        <taxon>eudicotyledons</taxon>
        <taxon>Gunneridae</taxon>
        <taxon>Pentapetalae</taxon>
        <taxon>rosids</taxon>
        <taxon>malvids</taxon>
        <taxon>Myrtales</taxon>
        <taxon>Lythraceae</taxon>
        <taxon>Trapa</taxon>
    </lineage>
</organism>
<gene>
    <name evidence="3" type="ORF">SAY87_015987</name>
</gene>
<dbReference type="AlphaFoldDB" id="A0AAN7QX33"/>
<evidence type="ECO:0000313" key="3">
    <source>
        <dbReference type="EMBL" id="KAK4779881.1"/>
    </source>
</evidence>
<accession>A0AAN7QX33</accession>
<evidence type="ECO:0000256" key="1">
    <source>
        <dbReference type="ARBA" id="ARBA00005474"/>
    </source>
</evidence>
<dbReference type="PANTHER" id="PTHR31304">
    <property type="entry name" value="LOB DOMAIN-CONTAINING PROTEIN 38"/>
    <property type="match status" value="1"/>
</dbReference>
<comment type="similarity">
    <text evidence="1">Belongs to the LOB domain-containing protein family.</text>
</comment>
<feature type="domain" description="LOB" evidence="2">
    <location>
        <begin position="1"/>
        <end position="107"/>
    </location>
</feature>
<protein>
    <recommendedName>
        <fullName evidence="2">LOB domain-containing protein</fullName>
    </recommendedName>
</protein>
<evidence type="ECO:0000313" key="4">
    <source>
        <dbReference type="Proteomes" id="UP001345219"/>
    </source>
</evidence>
<name>A0AAN7QX33_9MYRT</name>
<evidence type="ECO:0000259" key="2">
    <source>
        <dbReference type="PROSITE" id="PS50891"/>
    </source>
</evidence>
<comment type="caution">
    <text evidence="3">The sequence shown here is derived from an EMBL/GenBank/DDBJ whole genome shotgun (WGS) entry which is preliminary data.</text>
</comment>
<reference evidence="3 4" key="1">
    <citation type="journal article" date="2023" name="Hortic Res">
        <title>Pangenome of water caltrop reveals structural variations and asymmetric subgenome divergence after allopolyploidization.</title>
        <authorList>
            <person name="Zhang X."/>
            <person name="Chen Y."/>
            <person name="Wang L."/>
            <person name="Yuan Y."/>
            <person name="Fang M."/>
            <person name="Shi L."/>
            <person name="Lu R."/>
            <person name="Comes H.P."/>
            <person name="Ma Y."/>
            <person name="Chen Y."/>
            <person name="Huang G."/>
            <person name="Zhou Y."/>
            <person name="Zheng Z."/>
            <person name="Qiu Y."/>
        </authorList>
    </citation>
    <scope>NUCLEOTIDE SEQUENCE [LARGE SCALE GENOMIC DNA]</scope>
    <source>
        <tissue evidence="3">Roots</tissue>
    </source>
</reference>
<dbReference type="Proteomes" id="UP001345219">
    <property type="component" value="Chromosome 13"/>
</dbReference>
<keyword evidence="4" id="KW-1185">Reference proteome</keyword>
<dbReference type="InterPro" id="IPR004883">
    <property type="entry name" value="LOB"/>
</dbReference>
<dbReference type="PROSITE" id="PS50891">
    <property type="entry name" value="LOB"/>
    <property type="match status" value="1"/>
</dbReference>
<sequence>MSCNGCRALRKGCSEDCVIRPCLQWISSPESQANATIFLTKFYGRAGLNNLITAGPVHLRPAIFRSLLYEACGRVINPVYGAVGLLWSGNWSQCQDAVDSILKGSSHIMRHPTLSTSSNQTLPEMRPWDIRHVPKTAAAPSATSINDLYKVRSEPRFKLSFPTPDETKPETRWLYEMARCESTWKSEPVHKRDSPEGEVTDSGFSVETMETSAATGSASNQILRFSSPKNTQIDQSVKLELSLGTGPRATARVAELANGQ</sequence>
<dbReference type="EMBL" id="JAXIOK010000001">
    <property type="protein sequence ID" value="KAK4779881.1"/>
    <property type="molecule type" value="Genomic_DNA"/>
</dbReference>
<dbReference type="Pfam" id="PF03195">
    <property type="entry name" value="LOB"/>
    <property type="match status" value="1"/>
</dbReference>
<dbReference type="GO" id="GO:0010468">
    <property type="term" value="P:regulation of gene expression"/>
    <property type="evidence" value="ECO:0007669"/>
    <property type="project" value="TreeGrafter"/>
</dbReference>
<dbReference type="PANTHER" id="PTHR31304:SF64">
    <property type="entry name" value="LOB DOMAIN-CONTAINING PROTEIN 42"/>
    <property type="match status" value="1"/>
</dbReference>